<keyword evidence="5 10" id="KW-0067">ATP-binding</keyword>
<feature type="domain" description="ABC transporter" evidence="9">
    <location>
        <begin position="2"/>
        <end position="246"/>
    </location>
</feature>
<dbReference type="EMBL" id="SORE01000023">
    <property type="protein sequence ID" value="TDY42093.1"/>
    <property type="molecule type" value="Genomic_DNA"/>
</dbReference>
<dbReference type="InterPro" id="IPR032524">
    <property type="entry name" value="ABC_tran_C"/>
</dbReference>
<dbReference type="InterPro" id="IPR050611">
    <property type="entry name" value="ABCF"/>
</dbReference>
<feature type="compositionally biased region" description="Basic and acidic residues" evidence="8">
    <location>
        <begin position="560"/>
        <end position="574"/>
    </location>
</feature>
<dbReference type="SMART" id="SM00382">
    <property type="entry name" value="AAA"/>
    <property type="match status" value="2"/>
</dbReference>
<keyword evidence="4" id="KW-0547">Nucleotide-binding</keyword>
<dbReference type="OrthoDB" id="9762051at2"/>
<evidence type="ECO:0000256" key="1">
    <source>
        <dbReference type="ARBA" id="ARBA00022475"/>
    </source>
</evidence>
<dbReference type="CDD" id="cd03221">
    <property type="entry name" value="ABCF_EF-3"/>
    <property type="match status" value="2"/>
</dbReference>
<dbReference type="Gene3D" id="3.40.50.300">
    <property type="entry name" value="P-loop containing nucleotide triphosphate hydrolases"/>
    <property type="match status" value="2"/>
</dbReference>
<evidence type="ECO:0000313" key="11">
    <source>
        <dbReference type="Proteomes" id="UP000295509"/>
    </source>
</evidence>
<feature type="region of interest" description="Disordered" evidence="8">
    <location>
        <begin position="544"/>
        <end position="576"/>
    </location>
</feature>
<keyword evidence="1" id="KW-1003">Cell membrane</keyword>
<reference evidence="10 11" key="1">
    <citation type="submission" date="2019-03" db="EMBL/GenBank/DDBJ databases">
        <title>Genomic Encyclopedia of Type Strains, Phase III (KMG-III): the genomes of soil and plant-associated and newly described type strains.</title>
        <authorList>
            <person name="Whitman W."/>
        </authorList>
    </citation>
    <scope>NUCLEOTIDE SEQUENCE [LARGE SCALE GENOMIC DNA]</scope>
    <source>
        <strain evidence="10 11">LMG 29544</strain>
    </source>
</reference>
<evidence type="ECO:0000256" key="3">
    <source>
        <dbReference type="ARBA" id="ARBA00022737"/>
    </source>
</evidence>
<dbReference type="PANTHER" id="PTHR19211:SF14">
    <property type="entry name" value="ATP-BINDING CASSETTE SUB-FAMILY F MEMBER 1"/>
    <property type="match status" value="1"/>
</dbReference>
<dbReference type="SUPFAM" id="SSF52540">
    <property type="entry name" value="P-loop containing nucleoside triphosphate hydrolases"/>
    <property type="match status" value="2"/>
</dbReference>
<organism evidence="10 11">
    <name type="scientific">Paraburkholderia rhizosphaerae</name>
    <dbReference type="NCBI Taxonomy" id="480658"/>
    <lineage>
        <taxon>Bacteria</taxon>
        <taxon>Pseudomonadati</taxon>
        <taxon>Pseudomonadota</taxon>
        <taxon>Betaproteobacteria</taxon>
        <taxon>Burkholderiales</taxon>
        <taxon>Burkholderiaceae</taxon>
        <taxon>Paraburkholderia</taxon>
    </lineage>
</organism>
<dbReference type="AlphaFoldDB" id="A0A4R8LG55"/>
<keyword evidence="2" id="KW-0997">Cell inner membrane</keyword>
<accession>A0A4R8LG55</accession>
<dbReference type="FunFam" id="3.40.50.300:FF:002053">
    <property type="entry name" value="ABC transporter ATP-binding protein"/>
    <property type="match status" value="1"/>
</dbReference>
<sequence>MIRFNQFSLARGTKPLFEQTSFTLNPGEKAGLVGANGAGKSTLFSVLRGELHADAGDFSLPPSWQIAHVAQETPAVEKSALDYTLDGDAALRAIEARIATASAAHDGTAEAEAHAAFADADGYTAPARAEALLLGLGFTLDQTRMSVGSFSGGWRMRLNLAQALMCRSDLLLLDEPTNHLDLDAIVWLEDWLHRYPGTLIVISHDREFLDSVCNVTLHLENQQVKRYGGNYSQFEILRAQQLALQQSAYEKQQKTVQHLQSFIDRFKAKATKARQAQSRMKALEKMELIAPAHAASPFTFEFRAPDAAPNPMLVMDDVRCGYRADDGGEIPIVEQVTLSIQNGQRIGLLGANGQGKSTLIKTLAGTLDALGGHLHQGKGLRIGYFAQHQLETLRIDDSPLQHLARLAPDTREQELRDFLGGFNFSGDMATAAIAPFSGGEKARLALALIIWQKPNLLLLDEPTNHLDLETRHALTMALAQFEGTLILVSHDRHLLRATTDQFMLVAKHRLQPFDGDLDDYRDWLLQHAADQRAALKAAEAAQNGMSGASVNGNANGDTALNRKEQRRQDAETRQKLAHLKRPLQTRITKIEKDMDALNAEKAALDAFVADPASYGAELKTKLTDALRRQGEVATRLETLEAQWLEAHEELEQIG</sequence>
<dbReference type="InterPro" id="IPR003439">
    <property type="entry name" value="ABC_transporter-like_ATP-bd"/>
</dbReference>
<gene>
    <name evidence="10" type="ORF">BX592_12379</name>
</gene>
<feature type="compositionally biased region" description="Polar residues" evidence="8">
    <location>
        <begin position="544"/>
        <end position="558"/>
    </location>
</feature>
<dbReference type="InterPro" id="IPR027417">
    <property type="entry name" value="P-loop_NTPase"/>
</dbReference>
<dbReference type="Proteomes" id="UP000295509">
    <property type="component" value="Unassembled WGS sequence"/>
</dbReference>
<comment type="similarity">
    <text evidence="6">Belongs to the ABC transporter superfamily. ABCF family. YheS subfamily.</text>
</comment>
<protein>
    <recommendedName>
        <fullName evidence="7">Probable ATP-binding protein YheS</fullName>
    </recommendedName>
</protein>
<keyword evidence="11" id="KW-1185">Reference proteome</keyword>
<dbReference type="FunFam" id="3.40.50.300:FF:000011">
    <property type="entry name" value="Putative ABC transporter ATP-binding component"/>
    <property type="match status" value="1"/>
</dbReference>
<dbReference type="InterPro" id="IPR017871">
    <property type="entry name" value="ABC_transporter-like_CS"/>
</dbReference>
<dbReference type="PROSITE" id="PS00211">
    <property type="entry name" value="ABC_TRANSPORTER_1"/>
    <property type="match status" value="2"/>
</dbReference>
<dbReference type="GO" id="GO:0016887">
    <property type="term" value="F:ATP hydrolysis activity"/>
    <property type="evidence" value="ECO:0007669"/>
    <property type="project" value="InterPro"/>
</dbReference>
<name>A0A4R8LG55_9BURK</name>
<evidence type="ECO:0000256" key="4">
    <source>
        <dbReference type="ARBA" id="ARBA00022741"/>
    </source>
</evidence>
<comment type="caution">
    <text evidence="10">The sequence shown here is derived from an EMBL/GenBank/DDBJ whole genome shotgun (WGS) entry which is preliminary data.</text>
</comment>
<dbReference type="Pfam" id="PF12848">
    <property type="entry name" value="ABC_tran_Xtn"/>
    <property type="match status" value="1"/>
</dbReference>
<dbReference type="PANTHER" id="PTHR19211">
    <property type="entry name" value="ATP-BINDING TRANSPORT PROTEIN-RELATED"/>
    <property type="match status" value="1"/>
</dbReference>
<dbReference type="Pfam" id="PF16326">
    <property type="entry name" value="ABC_tran_CTD"/>
    <property type="match status" value="1"/>
</dbReference>
<dbReference type="InterPro" id="IPR003593">
    <property type="entry name" value="AAA+_ATPase"/>
</dbReference>
<dbReference type="Pfam" id="PF00005">
    <property type="entry name" value="ABC_tran"/>
    <property type="match status" value="2"/>
</dbReference>
<dbReference type="GO" id="GO:0003677">
    <property type="term" value="F:DNA binding"/>
    <property type="evidence" value="ECO:0007669"/>
    <property type="project" value="InterPro"/>
</dbReference>
<dbReference type="InterPro" id="IPR032781">
    <property type="entry name" value="ABC_tran_Xtn"/>
</dbReference>
<feature type="domain" description="ABC transporter" evidence="9">
    <location>
        <begin position="313"/>
        <end position="532"/>
    </location>
</feature>
<proteinExistence type="inferred from homology"/>
<dbReference type="GO" id="GO:0005524">
    <property type="term" value="F:ATP binding"/>
    <property type="evidence" value="ECO:0007669"/>
    <property type="project" value="UniProtKB-KW"/>
</dbReference>
<evidence type="ECO:0000256" key="6">
    <source>
        <dbReference type="ARBA" id="ARBA00061571"/>
    </source>
</evidence>
<evidence type="ECO:0000313" key="10">
    <source>
        <dbReference type="EMBL" id="TDY42093.1"/>
    </source>
</evidence>
<keyword evidence="3" id="KW-0677">Repeat</keyword>
<evidence type="ECO:0000256" key="8">
    <source>
        <dbReference type="SAM" id="MobiDB-lite"/>
    </source>
</evidence>
<evidence type="ECO:0000256" key="5">
    <source>
        <dbReference type="ARBA" id="ARBA00022840"/>
    </source>
</evidence>
<evidence type="ECO:0000256" key="2">
    <source>
        <dbReference type="ARBA" id="ARBA00022519"/>
    </source>
</evidence>
<evidence type="ECO:0000256" key="7">
    <source>
        <dbReference type="ARBA" id="ARBA00069073"/>
    </source>
</evidence>
<keyword evidence="2" id="KW-0472">Membrane</keyword>
<evidence type="ECO:0000259" key="9">
    <source>
        <dbReference type="PROSITE" id="PS50893"/>
    </source>
</evidence>
<dbReference type="PROSITE" id="PS50893">
    <property type="entry name" value="ABC_TRANSPORTER_2"/>
    <property type="match status" value="2"/>
</dbReference>
<dbReference type="RefSeq" id="WP_134195942.1">
    <property type="nucleotide sequence ID" value="NZ_JBHLUW010000062.1"/>
</dbReference>